<comment type="caution">
    <text evidence="3">The sequence shown here is derived from an EMBL/GenBank/DDBJ whole genome shotgun (WGS) entry which is preliminary data.</text>
</comment>
<reference evidence="3" key="2">
    <citation type="journal article" name="Front. Microbiol.">
        <title>Degradative Capacity of Two Strains of Rhodonia placenta: From Phenotype to Genotype.</title>
        <authorList>
            <person name="Kolle M."/>
            <person name="Horta M.A.C."/>
            <person name="Nowrousian M."/>
            <person name="Ohm R.A."/>
            <person name="Benz J.P."/>
            <person name="Pilgard A."/>
        </authorList>
    </citation>
    <scope>NUCLEOTIDE SEQUENCE</scope>
    <source>
        <strain evidence="3">FPRL280</strain>
    </source>
</reference>
<accession>A0A8H7P937</accession>
<dbReference type="GO" id="GO:0047134">
    <property type="term" value="F:protein-disulfide reductase [NAD(P)H] activity"/>
    <property type="evidence" value="ECO:0007669"/>
    <property type="project" value="InterPro"/>
</dbReference>
<comment type="similarity">
    <text evidence="1">Belongs to the thioredoxin family.</text>
</comment>
<evidence type="ECO:0000259" key="2">
    <source>
        <dbReference type="Pfam" id="PF06110"/>
    </source>
</evidence>
<gene>
    <name evidence="3" type="ORF">IEO21_01684</name>
</gene>
<dbReference type="InterPro" id="IPR010357">
    <property type="entry name" value="TXNDC17_dom"/>
</dbReference>
<dbReference type="PANTHER" id="PTHR12452:SF0">
    <property type="entry name" value="THIOREDOXIN DOMAIN-CONTAINING PROTEIN 17"/>
    <property type="match status" value="1"/>
</dbReference>
<dbReference type="SUPFAM" id="SSF52833">
    <property type="entry name" value="Thioredoxin-like"/>
    <property type="match status" value="1"/>
</dbReference>
<dbReference type="InterPro" id="IPR036249">
    <property type="entry name" value="Thioredoxin-like_sf"/>
</dbReference>
<organism evidence="3 4">
    <name type="scientific">Rhodonia placenta</name>
    <dbReference type="NCBI Taxonomy" id="104341"/>
    <lineage>
        <taxon>Eukaryota</taxon>
        <taxon>Fungi</taxon>
        <taxon>Dikarya</taxon>
        <taxon>Basidiomycota</taxon>
        <taxon>Agaricomycotina</taxon>
        <taxon>Agaricomycetes</taxon>
        <taxon>Polyporales</taxon>
        <taxon>Adustoporiaceae</taxon>
        <taxon>Rhodonia</taxon>
    </lineage>
</organism>
<evidence type="ECO:0000313" key="4">
    <source>
        <dbReference type="Proteomes" id="UP000639403"/>
    </source>
</evidence>
<dbReference type="InterPro" id="IPR045108">
    <property type="entry name" value="TXNDC17-like"/>
</dbReference>
<proteinExistence type="inferred from homology"/>
<sequence length="114" mass="12851">MTLHECQDPTDPTTLRHGVQEDFVIFYASRDENGSLWCPDCVAVESRVKDAFGRDKGPSAIIVYVGQRPEWKSSSNPFRADPWKVESIPTIIRVRDGACLVDKDIEHSLASFLE</sequence>
<dbReference type="EMBL" id="JADOXO010000013">
    <property type="protein sequence ID" value="KAF9820022.1"/>
    <property type="molecule type" value="Genomic_DNA"/>
</dbReference>
<feature type="domain" description="Thioredoxin" evidence="2">
    <location>
        <begin position="16"/>
        <end position="107"/>
    </location>
</feature>
<dbReference type="Proteomes" id="UP000639403">
    <property type="component" value="Unassembled WGS sequence"/>
</dbReference>
<name>A0A8H7P937_9APHY</name>
<dbReference type="GO" id="GO:0005829">
    <property type="term" value="C:cytosol"/>
    <property type="evidence" value="ECO:0007669"/>
    <property type="project" value="TreeGrafter"/>
</dbReference>
<dbReference type="Pfam" id="PF06110">
    <property type="entry name" value="TXD17-like_Trx"/>
    <property type="match status" value="1"/>
</dbReference>
<evidence type="ECO:0000313" key="3">
    <source>
        <dbReference type="EMBL" id="KAF9820022.1"/>
    </source>
</evidence>
<dbReference type="PANTHER" id="PTHR12452">
    <property type="entry name" value="42-9-9 PROTEIN-RELATED"/>
    <property type="match status" value="1"/>
</dbReference>
<evidence type="ECO:0000256" key="1">
    <source>
        <dbReference type="ARBA" id="ARBA00008987"/>
    </source>
</evidence>
<reference evidence="3" key="1">
    <citation type="submission" date="2020-11" db="EMBL/GenBank/DDBJ databases">
        <authorList>
            <person name="Koelle M."/>
            <person name="Horta M.A.C."/>
            <person name="Nowrousian M."/>
            <person name="Ohm R.A."/>
            <person name="Benz P."/>
            <person name="Pilgard A."/>
        </authorList>
    </citation>
    <scope>NUCLEOTIDE SEQUENCE</scope>
    <source>
        <strain evidence="3">FPRL280</strain>
    </source>
</reference>
<dbReference type="AlphaFoldDB" id="A0A8H7P937"/>
<dbReference type="Gene3D" id="3.40.30.10">
    <property type="entry name" value="Glutaredoxin"/>
    <property type="match status" value="1"/>
</dbReference>
<protein>
    <recommendedName>
        <fullName evidence="2">Thioredoxin domain-containing protein</fullName>
    </recommendedName>
</protein>